<keyword evidence="2" id="KW-1185">Reference proteome</keyword>
<evidence type="ECO:0000313" key="2">
    <source>
        <dbReference type="Proteomes" id="UP001057402"/>
    </source>
</evidence>
<organism evidence="1 2">
    <name type="scientific">Melastoma candidum</name>
    <dbReference type="NCBI Taxonomy" id="119954"/>
    <lineage>
        <taxon>Eukaryota</taxon>
        <taxon>Viridiplantae</taxon>
        <taxon>Streptophyta</taxon>
        <taxon>Embryophyta</taxon>
        <taxon>Tracheophyta</taxon>
        <taxon>Spermatophyta</taxon>
        <taxon>Magnoliopsida</taxon>
        <taxon>eudicotyledons</taxon>
        <taxon>Gunneridae</taxon>
        <taxon>Pentapetalae</taxon>
        <taxon>rosids</taxon>
        <taxon>malvids</taxon>
        <taxon>Myrtales</taxon>
        <taxon>Melastomataceae</taxon>
        <taxon>Melastomatoideae</taxon>
        <taxon>Melastomateae</taxon>
        <taxon>Melastoma</taxon>
    </lineage>
</organism>
<protein>
    <submittedName>
        <fullName evidence="1">Uncharacterized protein</fullName>
    </submittedName>
</protein>
<reference evidence="2" key="1">
    <citation type="journal article" date="2023" name="Front. Plant Sci.">
        <title>Chromosomal-level genome assembly of Melastoma candidum provides insights into trichome evolution.</title>
        <authorList>
            <person name="Zhong Y."/>
            <person name="Wu W."/>
            <person name="Sun C."/>
            <person name="Zou P."/>
            <person name="Liu Y."/>
            <person name="Dai S."/>
            <person name="Zhou R."/>
        </authorList>
    </citation>
    <scope>NUCLEOTIDE SEQUENCE [LARGE SCALE GENOMIC DNA]</scope>
</reference>
<dbReference type="EMBL" id="CM042888">
    <property type="protein sequence ID" value="KAI4324974.1"/>
    <property type="molecule type" value="Genomic_DNA"/>
</dbReference>
<name>A0ACB9MLQ9_9MYRT</name>
<accession>A0ACB9MLQ9</accession>
<sequence>MKDTIVLYPSSGKGHLAPMLELAKLILLRHSHSFSITVVISILPHEADSLESYISSVSASAPSISFLRLPCASHPPPASSSPVDLSLLSYELARLNNPTLRQLLLSLAGVKAVVLDFFCSAASEVLTSLGIPTYYFYTSGAYGLLFFLFTPILDEKYPDYKDMDAGEVVEIPGFPPLSPRDMPLAVSDKSHRIYRFFLDTAIDMSKSAGIILNTFEKLETGALELIRGGCVPGGRNLPTYCIGPVVAARSGSGARHGCLTWLDRQPIDSVLFLSFGSMGILSGKQLKEIATGLEKSGVRFVWVARVPRPDDETRRMLGESETRLEAFLPEDFLDRTRERGYMIESWGPQVDILNHPAVGGFVTHCGWNSVLEAICAGVPMLAWPLYAEQKVNRAYLVEKLEVAIPINLAPDDFVSAQELEAGVRELMQSDKGRKARERVSSMKEEAVKARHEEGGTSVVGMAAFIESVGRFPPAVAPESLSPSNGDVVIAAP</sequence>
<evidence type="ECO:0000313" key="1">
    <source>
        <dbReference type="EMBL" id="KAI4324974.1"/>
    </source>
</evidence>
<proteinExistence type="predicted"/>
<dbReference type="Proteomes" id="UP001057402">
    <property type="component" value="Chromosome 9"/>
</dbReference>
<gene>
    <name evidence="1" type="ORF">MLD38_030413</name>
</gene>
<comment type="caution">
    <text evidence="1">The sequence shown here is derived from an EMBL/GenBank/DDBJ whole genome shotgun (WGS) entry which is preliminary data.</text>
</comment>